<dbReference type="SUPFAM" id="SSF51604">
    <property type="entry name" value="Enolase C-terminal domain-like"/>
    <property type="match status" value="1"/>
</dbReference>
<accession>A0A822YEJ1</accession>
<dbReference type="InterPro" id="IPR036849">
    <property type="entry name" value="Enolase-like_C_sf"/>
</dbReference>
<evidence type="ECO:0000313" key="2">
    <source>
        <dbReference type="EMBL" id="DAD30573.1"/>
    </source>
</evidence>
<comment type="caution">
    <text evidence="2">The sequence shown here is derived from an EMBL/GenBank/DDBJ whole genome shotgun (WGS) entry which is preliminary data.</text>
</comment>
<dbReference type="Proteomes" id="UP000607653">
    <property type="component" value="Unassembled WGS sequence"/>
</dbReference>
<sequence length="94" mass="10489">MGALEIIKAAKKSGLNLMIGGMVERLAMGFAGHLASVLECFKFVDLDTPLFLSEDPVVGGYEGTSRNVKLGYIKELIYEEIILFYFILVTMKFY</sequence>
<organism evidence="2 3">
    <name type="scientific">Nelumbo nucifera</name>
    <name type="common">Sacred lotus</name>
    <dbReference type="NCBI Taxonomy" id="4432"/>
    <lineage>
        <taxon>Eukaryota</taxon>
        <taxon>Viridiplantae</taxon>
        <taxon>Streptophyta</taxon>
        <taxon>Embryophyta</taxon>
        <taxon>Tracheophyta</taxon>
        <taxon>Spermatophyta</taxon>
        <taxon>Magnoliopsida</taxon>
        <taxon>Proteales</taxon>
        <taxon>Nelumbonaceae</taxon>
        <taxon>Nelumbo</taxon>
    </lineage>
</organism>
<dbReference type="PANTHER" id="PTHR48073:SF2">
    <property type="entry name" value="O-SUCCINYLBENZOATE SYNTHASE"/>
    <property type="match status" value="1"/>
</dbReference>
<name>A0A822YEJ1_NELNU</name>
<evidence type="ECO:0000256" key="1">
    <source>
        <dbReference type="ARBA" id="ARBA00022723"/>
    </source>
</evidence>
<protein>
    <recommendedName>
        <fullName evidence="4">Enolase C-terminal domain-containing protein</fullName>
    </recommendedName>
</protein>
<dbReference type="EMBL" id="DUZY01000003">
    <property type="protein sequence ID" value="DAD30573.1"/>
    <property type="molecule type" value="Genomic_DNA"/>
</dbReference>
<keyword evidence="1" id="KW-0479">Metal-binding</keyword>
<gene>
    <name evidence="2" type="ORF">HUJ06_009424</name>
</gene>
<proteinExistence type="predicted"/>
<dbReference type="PANTHER" id="PTHR48073">
    <property type="entry name" value="O-SUCCINYLBENZOATE SYNTHASE-RELATED"/>
    <property type="match status" value="1"/>
</dbReference>
<keyword evidence="3" id="KW-1185">Reference proteome</keyword>
<reference evidence="2 3" key="1">
    <citation type="journal article" date="2020" name="Mol. Biol. Evol.">
        <title>Distinct Expression and Methylation Patterns for Genes with Different Fates following a Single Whole-Genome Duplication in Flowering Plants.</title>
        <authorList>
            <person name="Shi T."/>
            <person name="Rahmani R.S."/>
            <person name="Gugger P.F."/>
            <person name="Wang M."/>
            <person name="Li H."/>
            <person name="Zhang Y."/>
            <person name="Li Z."/>
            <person name="Wang Q."/>
            <person name="Van de Peer Y."/>
            <person name="Marchal K."/>
            <person name="Chen J."/>
        </authorList>
    </citation>
    <scope>NUCLEOTIDE SEQUENCE [LARGE SCALE GENOMIC DNA]</scope>
    <source>
        <tissue evidence="2">Leaf</tissue>
    </source>
</reference>
<dbReference type="AlphaFoldDB" id="A0A822YEJ1"/>
<evidence type="ECO:0000313" key="3">
    <source>
        <dbReference type="Proteomes" id="UP000607653"/>
    </source>
</evidence>
<dbReference type="GO" id="GO:0046872">
    <property type="term" value="F:metal ion binding"/>
    <property type="evidence" value="ECO:0007669"/>
    <property type="project" value="UniProtKB-KW"/>
</dbReference>
<dbReference type="Gene3D" id="3.20.20.120">
    <property type="entry name" value="Enolase-like C-terminal domain"/>
    <property type="match status" value="1"/>
</dbReference>
<evidence type="ECO:0008006" key="4">
    <source>
        <dbReference type="Google" id="ProtNLM"/>
    </source>
</evidence>